<keyword evidence="3" id="KW-0731">Sigma factor</keyword>
<dbReference type="GO" id="GO:0003677">
    <property type="term" value="F:DNA binding"/>
    <property type="evidence" value="ECO:0007669"/>
    <property type="project" value="InterPro"/>
</dbReference>
<dbReference type="InterPro" id="IPR013324">
    <property type="entry name" value="RNA_pol_sigma_r3/r4-like"/>
</dbReference>
<organism evidence="7 8">
    <name type="scientific">Oceanobacillus indicireducens</name>
    <dbReference type="NCBI Taxonomy" id="1004261"/>
    <lineage>
        <taxon>Bacteria</taxon>
        <taxon>Bacillati</taxon>
        <taxon>Bacillota</taxon>
        <taxon>Bacilli</taxon>
        <taxon>Bacillales</taxon>
        <taxon>Bacillaceae</taxon>
        <taxon>Oceanobacillus</taxon>
    </lineage>
</organism>
<dbReference type="Gene3D" id="1.10.10.10">
    <property type="entry name" value="Winged helix-like DNA-binding domain superfamily/Winged helix DNA-binding domain"/>
    <property type="match status" value="1"/>
</dbReference>
<gene>
    <name evidence="7" type="ORF">GCM10007971_26930</name>
</gene>
<evidence type="ECO:0000256" key="1">
    <source>
        <dbReference type="ARBA" id="ARBA00010641"/>
    </source>
</evidence>
<evidence type="ECO:0000313" key="8">
    <source>
        <dbReference type="Proteomes" id="UP000624041"/>
    </source>
</evidence>
<proteinExistence type="inferred from homology"/>
<dbReference type="Pfam" id="PF08281">
    <property type="entry name" value="Sigma70_r4_2"/>
    <property type="match status" value="1"/>
</dbReference>
<sequence>MNLVDRLKRKEEAALVELMNQYGDYLLRMAYLLIKDHQRAEEAVQDTFISAFEKINQLEKEEHLKSWLTTITINRCRQQMRKWSFKHIFPDIEIIERTQQADRIDSPEADLLAVEWNENLTAAIHALDYKYREVITLFYFNELKLAEIAVSTNIKENTIKSRLKRAKKLLKDHLLKEGAHNGG</sequence>
<dbReference type="GO" id="GO:0016987">
    <property type="term" value="F:sigma factor activity"/>
    <property type="evidence" value="ECO:0007669"/>
    <property type="project" value="UniProtKB-KW"/>
</dbReference>
<keyword evidence="4" id="KW-0804">Transcription</keyword>
<dbReference type="GO" id="GO:0006352">
    <property type="term" value="P:DNA-templated transcription initiation"/>
    <property type="evidence" value="ECO:0007669"/>
    <property type="project" value="InterPro"/>
</dbReference>
<dbReference type="RefSeq" id="WP_188858184.1">
    <property type="nucleotide sequence ID" value="NZ_BMOS01000021.1"/>
</dbReference>
<dbReference type="InterPro" id="IPR014284">
    <property type="entry name" value="RNA_pol_sigma-70_dom"/>
</dbReference>
<comment type="caution">
    <text evidence="7">The sequence shown here is derived from an EMBL/GenBank/DDBJ whole genome shotgun (WGS) entry which is preliminary data.</text>
</comment>
<dbReference type="CDD" id="cd06171">
    <property type="entry name" value="Sigma70_r4"/>
    <property type="match status" value="1"/>
</dbReference>
<reference evidence="7" key="2">
    <citation type="submission" date="2020-09" db="EMBL/GenBank/DDBJ databases">
        <authorList>
            <person name="Sun Q."/>
            <person name="Ohkuma M."/>
        </authorList>
    </citation>
    <scope>NUCLEOTIDE SEQUENCE</scope>
    <source>
        <strain evidence="7">JCM 17251</strain>
    </source>
</reference>
<keyword evidence="8" id="KW-1185">Reference proteome</keyword>
<dbReference type="SUPFAM" id="SSF88946">
    <property type="entry name" value="Sigma2 domain of RNA polymerase sigma factors"/>
    <property type="match status" value="1"/>
</dbReference>
<dbReference type="InterPro" id="IPR036388">
    <property type="entry name" value="WH-like_DNA-bd_sf"/>
</dbReference>
<evidence type="ECO:0000256" key="3">
    <source>
        <dbReference type="ARBA" id="ARBA00023082"/>
    </source>
</evidence>
<dbReference type="InterPro" id="IPR013249">
    <property type="entry name" value="RNA_pol_sigma70_r4_t2"/>
</dbReference>
<dbReference type="InterPro" id="IPR039425">
    <property type="entry name" value="RNA_pol_sigma-70-like"/>
</dbReference>
<reference evidence="7" key="1">
    <citation type="journal article" date="2014" name="Int. J. Syst. Evol. Microbiol.">
        <title>Complete genome sequence of Corynebacterium casei LMG S-19264T (=DSM 44701T), isolated from a smear-ripened cheese.</title>
        <authorList>
            <consortium name="US DOE Joint Genome Institute (JGI-PGF)"/>
            <person name="Walter F."/>
            <person name="Albersmeier A."/>
            <person name="Kalinowski J."/>
            <person name="Ruckert C."/>
        </authorList>
    </citation>
    <scope>NUCLEOTIDE SEQUENCE</scope>
    <source>
        <strain evidence="7">JCM 17251</strain>
    </source>
</reference>
<evidence type="ECO:0000259" key="5">
    <source>
        <dbReference type="Pfam" id="PF04542"/>
    </source>
</evidence>
<dbReference type="Proteomes" id="UP000624041">
    <property type="component" value="Unassembled WGS sequence"/>
</dbReference>
<dbReference type="Pfam" id="PF04542">
    <property type="entry name" value="Sigma70_r2"/>
    <property type="match status" value="1"/>
</dbReference>
<evidence type="ECO:0000259" key="6">
    <source>
        <dbReference type="Pfam" id="PF08281"/>
    </source>
</evidence>
<dbReference type="InterPro" id="IPR013325">
    <property type="entry name" value="RNA_pol_sigma_r2"/>
</dbReference>
<dbReference type="PANTHER" id="PTHR43133">
    <property type="entry name" value="RNA POLYMERASE ECF-TYPE SIGMA FACTO"/>
    <property type="match status" value="1"/>
</dbReference>
<dbReference type="SUPFAM" id="SSF88659">
    <property type="entry name" value="Sigma3 and sigma4 domains of RNA polymerase sigma factors"/>
    <property type="match status" value="1"/>
</dbReference>
<accession>A0A918D3J4</accession>
<dbReference type="InterPro" id="IPR007627">
    <property type="entry name" value="RNA_pol_sigma70_r2"/>
</dbReference>
<dbReference type="NCBIfam" id="TIGR02937">
    <property type="entry name" value="sigma70-ECF"/>
    <property type="match status" value="1"/>
</dbReference>
<dbReference type="AlphaFoldDB" id="A0A918D3J4"/>
<feature type="domain" description="RNA polymerase sigma factor 70 region 4 type 2" evidence="6">
    <location>
        <begin position="118"/>
        <end position="170"/>
    </location>
</feature>
<protein>
    <submittedName>
        <fullName evidence="7">RNA polymerase sigma factor</fullName>
    </submittedName>
</protein>
<keyword evidence="2" id="KW-0805">Transcription regulation</keyword>
<evidence type="ECO:0000313" key="7">
    <source>
        <dbReference type="EMBL" id="GGN61681.1"/>
    </source>
</evidence>
<comment type="similarity">
    <text evidence="1">Belongs to the sigma-70 factor family. ECF subfamily.</text>
</comment>
<feature type="domain" description="RNA polymerase sigma-70 region 2" evidence="5">
    <location>
        <begin position="18"/>
        <end position="82"/>
    </location>
</feature>
<dbReference type="PANTHER" id="PTHR43133:SF60">
    <property type="entry name" value="RNA POLYMERASE SIGMA FACTOR SIGV"/>
    <property type="match status" value="1"/>
</dbReference>
<dbReference type="Gene3D" id="1.10.1740.10">
    <property type="match status" value="1"/>
</dbReference>
<evidence type="ECO:0000256" key="2">
    <source>
        <dbReference type="ARBA" id="ARBA00023015"/>
    </source>
</evidence>
<name>A0A918D3J4_9BACI</name>
<dbReference type="EMBL" id="BMOS01000021">
    <property type="protein sequence ID" value="GGN61681.1"/>
    <property type="molecule type" value="Genomic_DNA"/>
</dbReference>
<evidence type="ECO:0000256" key="4">
    <source>
        <dbReference type="ARBA" id="ARBA00023163"/>
    </source>
</evidence>